<organism evidence="1 2">
    <name type="scientific">Minwuia thermotolerans</name>
    <dbReference type="NCBI Taxonomy" id="2056226"/>
    <lineage>
        <taxon>Bacteria</taxon>
        <taxon>Pseudomonadati</taxon>
        <taxon>Pseudomonadota</taxon>
        <taxon>Alphaproteobacteria</taxon>
        <taxon>Minwuiales</taxon>
        <taxon>Minwuiaceae</taxon>
        <taxon>Minwuia</taxon>
    </lineage>
</organism>
<gene>
    <name evidence="1" type="ORF">CVT23_19365</name>
</gene>
<dbReference type="Proteomes" id="UP000229498">
    <property type="component" value="Unassembled WGS sequence"/>
</dbReference>
<evidence type="ECO:0000313" key="1">
    <source>
        <dbReference type="EMBL" id="PJK27902.1"/>
    </source>
</evidence>
<protein>
    <submittedName>
        <fullName evidence="1">Uncharacterized protein</fullName>
    </submittedName>
</protein>
<accession>A0A2M9FWR7</accession>
<dbReference type="AlphaFoldDB" id="A0A2M9FWR7"/>
<sequence>MARIYARTNYIAHDITPGKLYPVREDDGHKFTIVDDSGRELACHWRGCAHLGREDWERFETDDPRARASVDEKVNNLAMFTDFDPQIDELKMVVRENAARVTELQLLNLDLLHALRRARIALGPFHNHKDPTLLAEIDAAIAAAEDAGPDR</sequence>
<comment type="caution">
    <text evidence="1">The sequence shown here is derived from an EMBL/GenBank/DDBJ whole genome shotgun (WGS) entry which is preliminary data.</text>
</comment>
<keyword evidence="2" id="KW-1185">Reference proteome</keyword>
<name>A0A2M9FWR7_9PROT</name>
<proteinExistence type="predicted"/>
<evidence type="ECO:0000313" key="2">
    <source>
        <dbReference type="Proteomes" id="UP000229498"/>
    </source>
</evidence>
<reference evidence="1 2" key="1">
    <citation type="submission" date="2017-11" db="EMBL/GenBank/DDBJ databases">
        <title>Draft genome sequence of Rhizobiales bacterium SY3-13.</title>
        <authorList>
            <person name="Sun C."/>
        </authorList>
    </citation>
    <scope>NUCLEOTIDE SEQUENCE [LARGE SCALE GENOMIC DNA]</scope>
    <source>
        <strain evidence="1 2">SY3-13</strain>
    </source>
</reference>
<dbReference type="EMBL" id="PHIG01000052">
    <property type="protein sequence ID" value="PJK27902.1"/>
    <property type="molecule type" value="Genomic_DNA"/>
</dbReference>
<dbReference type="RefSeq" id="WP_109794576.1">
    <property type="nucleotide sequence ID" value="NZ_PHIG01000052.1"/>
</dbReference>